<evidence type="ECO:0000313" key="3">
    <source>
        <dbReference type="Proteomes" id="UP000470875"/>
    </source>
</evidence>
<dbReference type="RefSeq" id="WP_154543946.1">
    <property type="nucleotide sequence ID" value="NZ_VULO01000004.1"/>
</dbReference>
<keyword evidence="3" id="KW-1185">Reference proteome</keyword>
<organism evidence="2 3">
    <name type="scientific">Scrofimicrobium canadense</name>
    <dbReference type="NCBI Taxonomy" id="2652290"/>
    <lineage>
        <taxon>Bacteria</taxon>
        <taxon>Bacillati</taxon>
        <taxon>Actinomycetota</taxon>
        <taxon>Actinomycetes</taxon>
        <taxon>Actinomycetales</taxon>
        <taxon>Actinomycetaceae</taxon>
        <taxon>Scrofimicrobium</taxon>
    </lineage>
</organism>
<reference evidence="2 3" key="1">
    <citation type="submission" date="2019-08" db="EMBL/GenBank/DDBJ databases">
        <title>In-depth cultivation of the pig gut microbiome towards novel bacterial diversity and tailored functional studies.</title>
        <authorList>
            <person name="Wylensek D."/>
            <person name="Hitch T.C.A."/>
            <person name="Clavel T."/>
        </authorList>
    </citation>
    <scope>NUCLEOTIDE SEQUENCE [LARGE SCALE GENOMIC DNA]</scope>
    <source>
        <strain evidence="2 3">WB03_NA08</strain>
    </source>
</reference>
<accession>A0A6N7W3M1</accession>
<dbReference type="Proteomes" id="UP000470875">
    <property type="component" value="Unassembled WGS sequence"/>
</dbReference>
<dbReference type="AlphaFoldDB" id="A0A6N7W3M1"/>
<dbReference type="EMBL" id="VULO01000004">
    <property type="protein sequence ID" value="MSS84011.1"/>
    <property type="molecule type" value="Genomic_DNA"/>
</dbReference>
<sequence>MEARDSLNRLIAALENHYDVARGSGVIQVDALDAAEERLRDAFFTYDDILFTQYGVELPFEMLDDDDDDDDDDVVLVDDDNED</sequence>
<evidence type="ECO:0000256" key="1">
    <source>
        <dbReference type="SAM" id="MobiDB-lite"/>
    </source>
</evidence>
<comment type="caution">
    <text evidence="2">The sequence shown here is derived from an EMBL/GenBank/DDBJ whole genome shotgun (WGS) entry which is preliminary data.</text>
</comment>
<feature type="region of interest" description="Disordered" evidence="1">
    <location>
        <begin position="62"/>
        <end position="83"/>
    </location>
</feature>
<evidence type="ECO:0000313" key="2">
    <source>
        <dbReference type="EMBL" id="MSS84011.1"/>
    </source>
</evidence>
<proteinExistence type="predicted"/>
<gene>
    <name evidence="2" type="ORF">FYJ24_04365</name>
</gene>
<protein>
    <submittedName>
        <fullName evidence="2">DNA primase</fullName>
    </submittedName>
</protein>
<name>A0A6N7W3M1_9ACTO</name>